<evidence type="ECO:0000313" key="3">
    <source>
        <dbReference type="Proteomes" id="UP001597045"/>
    </source>
</evidence>
<dbReference type="PROSITE" id="PS00792">
    <property type="entry name" value="DHPS_1"/>
    <property type="match status" value="1"/>
</dbReference>
<comment type="caution">
    <text evidence="2">The sequence shown here is derived from an EMBL/GenBank/DDBJ whole genome shotgun (WGS) entry which is preliminary data.</text>
</comment>
<feature type="non-terminal residue" evidence="2">
    <location>
        <position position="38"/>
    </location>
</feature>
<name>A0ABW3MPG0_9PSEU</name>
<dbReference type="EMBL" id="JBHTIS010004513">
    <property type="protein sequence ID" value="MFD1052546.1"/>
    <property type="molecule type" value="Genomic_DNA"/>
</dbReference>
<accession>A0ABW3MPG0</accession>
<protein>
    <submittedName>
        <fullName evidence="2">Dihydropteroate synthase</fullName>
    </submittedName>
</protein>
<dbReference type="SUPFAM" id="SSF51717">
    <property type="entry name" value="Dihydropteroate synthetase-like"/>
    <property type="match status" value="1"/>
</dbReference>
<proteinExistence type="predicted"/>
<dbReference type="Proteomes" id="UP001597045">
    <property type="component" value="Unassembled WGS sequence"/>
</dbReference>
<evidence type="ECO:0000259" key="1">
    <source>
        <dbReference type="PROSITE" id="PS00792"/>
    </source>
</evidence>
<organism evidence="2 3">
    <name type="scientific">Kibdelosporangium lantanae</name>
    <dbReference type="NCBI Taxonomy" id="1497396"/>
    <lineage>
        <taxon>Bacteria</taxon>
        <taxon>Bacillati</taxon>
        <taxon>Actinomycetota</taxon>
        <taxon>Actinomycetes</taxon>
        <taxon>Pseudonocardiales</taxon>
        <taxon>Pseudonocardiaceae</taxon>
        <taxon>Kibdelosporangium</taxon>
    </lineage>
</organism>
<evidence type="ECO:0000313" key="2">
    <source>
        <dbReference type="EMBL" id="MFD1052546.1"/>
    </source>
</evidence>
<keyword evidence="3" id="KW-1185">Reference proteome</keyword>
<feature type="domain" description="Pterin-binding" evidence="1">
    <location>
        <begin position="18"/>
        <end position="33"/>
    </location>
</feature>
<reference evidence="3" key="1">
    <citation type="journal article" date="2019" name="Int. J. Syst. Evol. Microbiol.">
        <title>The Global Catalogue of Microorganisms (GCM) 10K type strain sequencing project: providing services to taxonomists for standard genome sequencing and annotation.</title>
        <authorList>
            <consortium name="The Broad Institute Genomics Platform"/>
            <consortium name="The Broad Institute Genome Sequencing Center for Infectious Disease"/>
            <person name="Wu L."/>
            <person name="Ma J."/>
        </authorList>
    </citation>
    <scope>NUCLEOTIDE SEQUENCE [LARGE SCALE GENOMIC DNA]</scope>
    <source>
        <strain evidence="3">JCM 31486</strain>
    </source>
</reference>
<dbReference type="InterPro" id="IPR000489">
    <property type="entry name" value="Pterin-binding_dom"/>
</dbReference>
<dbReference type="InterPro" id="IPR011005">
    <property type="entry name" value="Dihydropteroate_synth-like_sf"/>
</dbReference>
<dbReference type="Gene3D" id="3.20.20.20">
    <property type="entry name" value="Dihydropteroate synthase-like"/>
    <property type="match status" value="1"/>
</dbReference>
<sequence length="38" mass="4287">MHALKFGGREVAQDRALVMAIVNRTRDSFYDRGATFDA</sequence>
<gene>
    <name evidence="2" type="ORF">ACFQ1S_46615</name>
</gene>